<protein>
    <recommendedName>
        <fullName evidence="1">Zinc knuckle CX2CX4HX4C domain-containing protein</fullName>
    </recommendedName>
</protein>
<dbReference type="Proteomes" id="UP000265520">
    <property type="component" value="Unassembled WGS sequence"/>
</dbReference>
<dbReference type="AlphaFoldDB" id="A0A392Q258"/>
<reference evidence="2 3" key="1">
    <citation type="journal article" date="2018" name="Front. Plant Sci.">
        <title>Red Clover (Trifolium pratense) and Zigzag Clover (T. medium) - A Picture of Genomic Similarities and Differences.</title>
        <authorList>
            <person name="Dluhosova J."/>
            <person name="Istvanek J."/>
            <person name="Nedelnik J."/>
            <person name="Repkova J."/>
        </authorList>
    </citation>
    <scope>NUCLEOTIDE SEQUENCE [LARGE SCALE GENOMIC DNA]</scope>
    <source>
        <strain evidence="3">cv. 10/8</strain>
        <tissue evidence="2">Leaf</tissue>
    </source>
</reference>
<feature type="domain" description="Zinc knuckle CX2CX4HX4C" evidence="1">
    <location>
        <begin position="174"/>
        <end position="205"/>
    </location>
</feature>
<dbReference type="InterPro" id="IPR025836">
    <property type="entry name" value="Zn_knuckle_CX2CX4HX4C"/>
</dbReference>
<dbReference type="PANTHER" id="PTHR31286:SF176">
    <property type="entry name" value="DUF4283 DOMAIN PROTEIN"/>
    <property type="match status" value="1"/>
</dbReference>
<evidence type="ECO:0000313" key="3">
    <source>
        <dbReference type="Proteomes" id="UP000265520"/>
    </source>
</evidence>
<feature type="non-terminal residue" evidence="2">
    <location>
        <position position="1"/>
    </location>
</feature>
<dbReference type="InterPro" id="IPR040256">
    <property type="entry name" value="At4g02000-like"/>
</dbReference>
<keyword evidence="3" id="KW-1185">Reference proteome</keyword>
<comment type="caution">
    <text evidence="2">The sequence shown here is derived from an EMBL/GenBank/DDBJ whole genome shotgun (WGS) entry which is preliminary data.</text>
</comment>
<feature type="non-terminal residue" evidence="2">
    <location>
        <position position="218"/>
    </location>
</feature>
<evidence type="ECO:0000313" key="2">
    <source>
        <dbReference type="EMBL" id="MCI18401.1"/>
    </source>
</evidence>
<organism evidence="2 3">
    <name type="scientific">Trifolium medium</name>
    <dbReference type="NCBI Taxonomy" id="97028"/>
    <lineage>
        <taxon>Eukaryota</taxon>
        <taxon>Viridiplantae</taxon>
        <taxon>Streptophyta</taxon>
        <taxon>Embryophyta</taxon>
        <taxon>Tracheophyta</taxon>
        <taxon>Spermatophyta</taxon>
        <taxon>Magnoliopsida</taxon>
        <taxon>eudicotyledons</taxon>
        <taxon>Gunneridae</taxon>
        <taxon>Pentapetalae</taxon>
        <taxon>rosids</taxon>
        <taxon>fabids</taxon>
        <taxon>Fabales</taxon>
        <taxon>Fabaceae</taxon>
        <taxon>Papilionoideae</taxon>
        <taxon>50 kb inversion clade</taxon>
        <taxon>NPAAA clade</taxon>
        <taxon>Hologalegina</taxon>
        <taxon>IRL clade</taxon>
        <taxon>Trifolieae</taxon>
        <taxon>Trifolium</taxon>
    </lineage>
</organism>
<dbReference type="EMBL" id="LXQA010109957">
    <property type="protein sequence ID" value="MCI18401.1"/>
    <property type="molecule type" value="Genomic_DNA"/>
</dbReference>
<proteinExistence type="predicted"/>
<dbReference type="Pfam" id="PF14392">
    <property type="entry name" value="zf-CCHC_4"/>
    <property type="match status" value="1"/>
</dbReference>
<evidence type="ECO:0000259" key="1">
    <source>
        <dbReference type="Pfam" id="PF14392"/>
    </source>
</evidence>
<accession>A0A392Q258</accession>
<name>A0A392Q258_9FABA</name>
<sequence>PETDYLAGIDACKHNLHGRILWPKGATPLTVVAVKNKLAPIWKDLDRWGVASIGKGFYEFTFSSLEDVRRVRSVASWNLNPGLLKLFAWTRDFNPRAQQNSSAQVWVRIHGLAQEYWRPNIVFAIASSLGTPLCTDSVTSKPLMERTFGHFARVLVDMDLSQTLRDKIIVERKGFAFFVEVEYENLPDFCNNCKMLGHHMGICKKLNPVDEARQDKEA</sequence>
<dbReference type="PANTHER" id="PTHR31286">
    <property type="entry name" value="GLYCINE-RICH CELL WALL STRUCTURAL PROTEIN 1.8-LIKE"/>
    <property type="match status" value="1"/>
</dbReference>